<dbReference type="PANTHER" id="PTHR10073:SF12">
    <property type="entry name" value="DNA MISMATCH REPAIR PROTEIN MLH1"/>
    <property type="match status" value="1"/>
</dbReference>
<protein>
    <submittedName>
        <fullName evidence="3">DNA mismatch repair protein MLH1</fullName>
    </submittedName>
</protein>
<feature type="domain" description="DNA mismatch repair protein Mlh1 C-terminal" evidence="2">
    <location>
        <begin position="103"/>
        <end position="352"/>
    </location>
</feature>
<dbReference type="AlphaFoldDB" id="A0A8B6C8P3"/>
<feature type="compositionally biased region" description="Basic and acidic residues" evidence="1">
    <location>
        <begin position="26"/>
        <end position="41"/>
    </location>
</feature>
<dbReference type="GO" id="GO:0032389">
    <property type="term" value="C:MutLalpha complex"/>
    <property type="evidence" value="ECO:0007669"/>
    <property type="project" value="TreeGrafter"/>
</dbReference>
<keyword evidence="4" id="KW-1185">Reference proteome</keyword>
<dbReference type="OrthoDB" id="10263226at2759"/>
<sequence length="352" mass="39934">MDRPTTLPLHGTVCTALLPGASVTLPDDKGDNSSLGGKDKPYAHQMVRTDSRDQKLDAFVKPKQVESLTNSTSTSMEVNETSKGSSGIDPPKCGTNPKRREIKLTSVLSLQEELKKNIHSGVRDMFQNNTFVGCVDEEFSLMQHQTKLYLVNTTKLSAELFYQLTVFDFGNFGLLRLSEPAPLYELAMLALDLEESGWTEADGLKEDLAKYIVEFLTSKAEMLLDYFSIELDSSGNLLTLPMLIDDFVPNMEGLPMYILRLATEVNWDSEKECFDTFARETSEFYSMKKSMFQDKNSDSQEEDMDKSWKWTIEHVLYPAFRTFLFPPKSFAEDSSILQIANLPDLYKVFERC</sequence>
<dbReference type="GO" id="GO:0006298">
    <property type="term" value="P:mismatch repair"/>
    <property type="evidence" value="ECO:0007669"/>
    <property type="project" value="InterPro"/>
</dbReference>
<dbReference type="Proteomes" id="UP000596742">
    <property type="component" value="Unassembled WGS sequence"/>
</dbReference>
<comment type="caution">
    <text evidence="3">The sequence shown here is derived from an EMBL/GenBank/DDBJ whole genome shotgun (WGS) entry which is preliminary data.</text>
</comment>
<feature type="region of interest" description="Disordered" evidence="1">
    <location>
        <begin position="21"/>
        <end position="41"/>
    </location>
</feature>
<feature type="region of interest" description="Disordered" evidence="1">
    <location>
        <begin position="65"/>
        <end position="96"/>
    </location>
</feature>
<dbReference type="InterPro" id="IPR038973">
    <property type="entry name" value="MutL/Mlh/Pms-like"/>
</dbReference>
<dbReference type="Pfam" id="PF16413">
    <property type="entry name" value="Mlh1_C"/>
    <property type="match status" value="1"/>
</dbReference>
<evidence type="ECO:0000313" key="4">
    <source>
        <dbReference type="Proteomes" id="UP000596742"/>
    </source>
</evidence>
<accession>A0A8B6C8P3</accession>
<evidence type="ECO:0000259" key="2">
    <source>
        <dbReference type="Pfam" id="PF16413"/>
    </source>
</evidence>
<dbReference type="PANTHER" id="PTHR10073">
    <property type="entry name" value="DNA MISMATCH REPAIR PROTEIN MLH, PMS, MUTL"/>
    <property type="match status" value="1"/>
</dbReference>
<reference evidence="3" key="1">
    <citation type="submission" date="2018-11" db="EMBL/GenBank/DDBJ databases">
        <authorList>
            <person name="Alioto T."/>
            <person name="Alioto T."/>
        </authorList>
    </citation>
    <scope>NUCLEOTIDE SEQUENCE</scope>
</reference>
<gene>
    <name evidence="3" type="ORF">MGAL_10B000772</name>
</gene>
<organism evidence="3 4">
    <name type="scientific">Mytilus galloprovincialis</name>
    <name type="common">Mediterranean mussel</name>
    <dbReference type="NCBI Taxonomy" id="29158"/>
    <lineage>
        <taxon>Eukaryota</taxon>
        <taxon>Metazoa</taxon>
        <taxon>Spiralia</taxon>
        <taxon>Lophotrochozoa</taxon>
        <taxon>Mollusca</taxon>
        <taxon>Bivalvia</taxon>
        <taxon>Autobranchia</taxon>
        <taxon>Pteriomorphia</taxon>
        <taxon>Mytilida</taxon>
        <taxon>Mytiloidea</taxon>
        <taxon>Mytilidae</taxon>
        <taxon>Mytilinae</taxon>
        <taxon>Mytilus</taxon>
    </lineage>
</organism>
<dbReference type="EMBL" id="UYJE01001359">
    <property type="protein sequence ID" value="VDI01555.1"/>
    <property type="molecule type" value="Genomic_DNA"/>
</dbReference>
<dbReference type="InterPro" id="IPR032189">
    <property type="entry name" value="Mlh1_C"/>
</dbReference>
<evidence type="ECO:0000256" key="1">
    <source>
        <dbReference type="SAM" id="MobiDB-lite"/>
    </source>
</evidence>
<dbReference type="GO" id="GO:0140664">
    <property type="term" value="F:ATP-dependent DNA damage sensor activity"/>
    <property type="evidence" value="ECO:0007669"/>
    <property type="project" value="InterPro"/>
</dbReference>
<dbReference type="GO" id="GO:0016887">
    <property type="term" value="F:ATP hydrolysis activity"/>
    <property type="evidence" value="ECO:0007669"/>
    <property type="project" value="InterPro"/>
</dbReference>
<proteinExistence type="predicted"/>
<feature type="compositionally biased region" description="Polar residues" evidence="1">
    <location>
        <begin position="66"/>
        <end position="85"/>
    </location>
</feature>
<name>A0A8B6C8P3_MYTGA</name>
<evidence type="ECO:0000313" key="3">
    <source>
        <dbReference type="EMBL" id="VDI01555.1"/>
    </source>
</evidence>